<dbReference type="AlphaFoldDB" id="A0A7J8YAF7"/>
<feature type="non-terminal residue" evidence="1">
    <location>
        <position position="159"/>
    </location>
</feature>
<name>A0A7J8YAF7_GOSAI</name>
<keyword evidence="2" id="KW-1185">Reference proteome</keyword>
<evidence type="ECO:0000313" key="1">
    <source>
        <dbReference type="EMBL" id="MBA0695969.1"/>
    </source>
</evidence>
<comment type="caution">
    <text evidence="1">The sequence shown here is derived from an EMBL/GenBank/DDBJ whole genome shotgun (WGS) entry which is preliminary data.</text>
</comment>
<dbReference type="Proteomes" id="UP000593577">
    <property type="component" value="Unassembled WGS sequence"/>
</dbReference>
<dbReference type="EMBL" id="JABFAA010000011">
    <property type="protein sequence ID" value="MBA0695969.1"/>
    <property type="molecule type" value="Genomic_DNA"/>
</dbReference>
<evidence type="ECO:0000313" key="2">
    <source>
        <dbReference type="Proteomes" id="UP000593577"/>
    </source>
</evidence>
<protein>
    <submittedName>
        <fullName evidence="1">Uncharacterized protein</fullName>
    </submittedName>
</protein>
<reference evidence="1 2" key="1">
    <citation type="journal article" date="2019" name="Genome Biol. Evol.">
        <title>Insights into the evolution of the New World diploid cottons (Gossypium, subgenus Houzingenia) based on genome sequencing.</title>
        <authorList>
            <person name="Grover C.E."/>
            <person name="Arick M.A. 2nd"/>
            <person name="Thrash A."/>
            <person name="Conover J.L."/>
            <person name="Sanders W.S."/>
            <person name="Peterson D.G."/>
            <person name="Frelichowski J.E."/>
            <person name="Scheffler J.A."/>
            <person name="Scheffler B.E."/>
            <person name="Wendel J.F."/>
        </authorList>
    </citation>
    <scope>NUCLEOTIDE SEQUENCE [LARGE SCALE GENOMIC DNA]</scope>
    <source>
        <strain evidence="1">185</strain>
        <tissue evidence="1">Leaf</tissue>
    </source>
</reference>
<sequence length="159" mass="17710">FYYVIVPLFLLELKYHDCRCIVYSVGLSVILVSTILRRMSAPDGGAALTSTFEVSFKDKAVVVNLFPTFKSKHVCLAGSSNRFEALSVELEDSNDVAVDDIDAEQDVDDDNETKQLEFSHRKPRLASLAVAPLVRSLMATKQENLDKCEKKMNNSFAKG</sequence>
<accession>A0A7J8YAF7</accession>
<organism evidence="1 2">
    <name type="scientific">Gossypium aridum</name>
    <name type="common">American cotton</name>
    <name type="synonym">Erioxylum aridum</name>
    <dbReference type="NCBI Taxonomy" id="34290"/>
    <lineage>
        <taxon>Eukaryota</taxon>
        <taxon>Viridiplantae</taxon>
        <taxon>Streptophyta</taxon>
        <taxon>Embryophyta</taxon>
        <taxon>Tracheophyta</taxon>
        <taxon>Spermatophyta</taxon>
        <taxon>Magnoliopsida</taxon>
        <taxon>eudicotyledons</taxon>
        <taxon>Gunneridae</taxon>
        <taxon>Pentapetalae</taxon>
        <taxon>rosids</taxon>
        <taxon>malvids</taxon>
        <taxon>Malvales</taxon>
        <taxon>Malvaceae</taxon>
        <taxon>Malvoideae</taxon>
        <taxon>Gossypium</taxon>
    </lineage>
</organism>
<gene>
    <name evidence="1" type="ORF">Goari_002562</name>
</gene>
<proteinExistence type="predicted"/>